<evidence type="ECO:0000313" key="1">
    <source>
        <dbReference type="EMBL" id="KAJ8969128.1"/>
    </source>
</evidence>
<keyword evidence="2" id="KW-1185">Reference proteome</keyword>
<dbReference type="EMBL" id="JAPWTJ010001862">
    <property type="protein sequence ID" value="KAJ8969128.1"/>
    <property type="molecule type" value="Genomic_DNA"/>
</dbReference>
<protein>
    <submittedName>
        <fullName evidence="1">Uncharacterized protein</fullName>
    </submittedName>
</protein>
<dbReference type="Proteomes" id="UP001162164">
    <property type="component" value="Unassembled WGS sequence"/>
</dbReference>
<name>A0ABQ9IYA8_9CUCU</name>
<accession>A0ABQ9IYA8</accession>
<proteinExistence type="predicted"/>
<sequence length="119" mass="13906">MPGLHWSLLSNPSKNLLKKDAVPSLSFGGNEESGQKIEINMRVTKHSNRSIMRTGEDASKKILKKYFKCAKNIQDRSYSETGEQQTKPDYREMYENLNIKMYCIIYFTLYYKLIINNNI</sequence>
<gene>
    <name evidence="1" type="ORF">NQ317_013216</name>
</gene>
<comment type="caution">
    <text evidence="1">The sequence shown here is derived from an EMBL/GenBank/DDBJ whole genome shotgun (WGS) entry which is preliminary data.</text>
</comment>
<evidence type="ECO:0000313" key="2">
    <source>
        <dbReference type="Proteomes" id="UP001162164"/>
    </source>
</evidence>
<reference evidence="1" key="1">
    <citation type="journal article" date="2023" name="Insect Mol. Biol.">
        <title>Genome sequencing provides insights into the evolution of gene families encoding plant cell wall-degrading enzymes in longhorned beetles.</title>
        <authorList>
            <person name="Shin N.R."/>
            <person name="Okamura Y."/>
            <person name="Kirsch R."/>
            <person name="Pauchet Y."/>
        </authorList>
    </citation>
    <scope>NUCLEOTIDE SEQUENCE</scope>
    <source>
        <strain evidence="1">MMC_N1</strain>
    </source>
</reference>
<organism evidence="1 2">
    <name type="scientific">Molorchus minor</name>
    <dbReference type="NCBI Taxonomy" id="1323400"/>
    <lineage>
        <taxon>Eukaryota</taxon>
        <taxon>Metazoa</taxon>
        <taxon>Ecdysozoa</taxon>
        <taxon>Arthropoda</taxon>
        <taxon>Hexapoda</taxon>
        <taxon>Insecta</taxon>
        <taxon>Pterygota</taxon>
        <taxon>Neoptera</taxon>
        <taxon>Endopterygota</taxon>
        <taxon>Coleoptera</taxon>
        <taxon>Polyphaga</taxon>
        <taxon>Cucujiformia</taxon>
        <taxon>Chrysomeloidea</taxon>
        <taxon>Cerambycidae</taxon>
        <taxon>Lamiinae</taxon>
        <taxon>Monochamini</taxon>
        <taxon>Molorchus</taxon>
    </lineage>
</organism>